<accession>T1C407</accession>
<organism evidence="1">
    <name type="scientific">mine drainage metagenome</name>
    <dbReference type="NCBI Taxonomy" id="410659"/>
    <lineage>
        <taxon>unclassified sequences</taxon>
        <taxon>metagenomes</taxon>
        <taxon>ecological metagenomes</taxon>
    </lineage>
</organism>
<reference evidence="1" key="1">
    <citation type="submission" date="2013-08" db="EMBL/GenBank/DDBJ databases">
        <authorList>
            <person name="Mendez C."/>
            <person name="Richter M."/>
            <person name="Ferrer M."/>
            <person name="Sanchez J."/>
        </authorList>
    </citation>
    <scope>NUCLEOTIDE SEQUENCE</scope>
</reference>
<reference evidence="1" key="2">
    <citation type="journal article" date="2014" name="ISME J.">
        <title>Microbial stratification in low pH oxic and suboxic macroscopic growths along an acid mine drainage.</title>
        <authorList>
            <person name="Mendez-Garcia C."/>
            <person name="Mesa V."/>
            <person name="Sprenger R.R."/>
            <person name="Richter M."/>
            <person name="Diez M.S."/>
            <person name="Solano J."/>
            <person name="Bargiela R."/>
            <person name="Golyshina O.V."/>
            <person name="Manteca A."/>
            <person name="Ramos J.L."/>
            <person name="Gallego J.R."/>
            <person name="Llorente I."/>
            <person name="Martins Dos Santos V.A."/>
            <person name="Jensen O.N."/>
            <person name="Pelaez A.I."/>
            <person name="Sanchez J."/>
            <person name="Ferrer M."/>
        </authorList>
    </citation>
    <scope>NUCLEOTIDE SEQUENCE</scope>
</reference>
<evidence type="ECO:0000313" key="1">
    <source>
        <dbReference type="EMBL" id="EQD60850.1"/>
    </source>
</evidence>
<dbReference type="AlphaFoldDB" id="T1C407"/>
<sequence>MIRYVRMLALSLVVLLGAIAASAAWAQVAVSPQIYTIDLDKPNQTWSFRLMNFTKTPKQVVVSVINWTMDAQGNVIEIAPTEQSLAPWLQINPTTFTLPAEGSQVVRFAIRPAVPLTPGEHRAMIYFTEQPEADHPKGTIQALFRLGSAVYARVPPYTMQGEILSAKPDAHGVNFEVRNTGNATARMIGTYVVWRQGAVPASGPWPAQLGQSDFKAPSGLAASGQLTPDAVLPGLTRSVRLVFDTKPGLAPGKYVLYLRGTFGTPNVDRKLAFVVPASAKP</sequence>
<gene>
    <name evidence="1" type="ORF">B2A_03474</name>
</gene>
<comment type="caution">
    <text evidence="1">The sequence shown here is derived from an EMBL/GenBank/DDBJ whole genome shotgun (WGS) entry which is preliminary data.</text>
</comment>
<dbReference type="EMBL" id="AUZZ01002327">
    <property type="protein sequence ID" value="EQD60850.1"/>
    <property type="molecule type" value="Genomic_DNA"/>
</dbReference>
<evidence type="ECO:0008006" key="2">
    <source>
        <dbReference type="Google" id="ProtNLM"/>
    </source>
</evidence>
<name>T1C407_9ZZZZ</name>
<dbReference type="InterPro" id="IPR008962">
    <property type="entry name" value="PapD-like_sf"/>
</dbReference>
<protein>
    <recommendedName>
        <fullName evidence="2">Pili assembly chaperone N-terminal domain-containing protein</fullName>
    </recommendedName>
</protein>
<proteinExistence type="predicted"/>
<dbReference type="SUPFAM" id="SSF49354">
    <property type="entry name" value="PapD-like"/>
    <property type="match status" value="1"/>
</dbReference>